<organism evidence="4 5">
    <name type="scientific">Neotamlana sedimentorum</name>
    <dbReference type="NCBI Taxonomy" id="1435349"/>
    <lineage>
        <taxon>Bacteria</taxon>
        <taxon>Pseudomonadati</taxon>
        <taxon>Bacteroidota</taxon>
        <taxon>Flavobacteriia</taxon>
        <taxon>Flavobacteriales</taxon>
        <taxon>Flavobacteriaceae</taxon>
        <taxon>Neotamlana</taxon>
    </lineage>
</organism>
<comment type="caution">
    <text evidence="4">The sequence shown here is derived from an EMBL/GenBank/DDBJ whole genome shotgun (WGS) entry which is preliminary data.</text>
</comment>
<proteinExistence type="predicted"/>
<keyword evidence="1" id="KW-1133">Transmembrane helix</keyword>
<dbReference type="OrthoDB" id="651134at2"/>
<dbReference type="Gene3D" id="2.60.120.1440">
    <property type="match status" value="1"/>
</dbReference>
<dbReference type="GO" id="GO:0016989">
    <property type="term" value="F:sigma factor antagonist activity"/>
    <property type="evidence" value="ECO:0007669"/>
    <property type="project" value="TreeGrafter"/>
</dbReference>
<sequence length="373" mass="42648">MILELIYKYLDNQASEKEVEIIFNWIETSEENKAKFIELKKTWLLTQTNSSLLSDQNNFQDIKNEIKSLEKKKRFNYLKYAAVLIVFLGITFIIKTILTNTNTVTNSIVIENENGDINLIQTDQNKTIVNENGEIIGQQNANEIVYTPNNTKTTLTYNTIKVPYGKTFKLTLSDGTIVHLNAGTEFKYPTQFNLNDPRQVFLTGEAFFKVTKDTKRPFKVNTQSVNVNVLGTTFNLSAYPDDLTTHCELVEGSVKLTQNNNPKNSTLLKPNEKSSLNINSNKFTTTATDISPYIAWVYGDLVFKNQTFKDLTIKLERAYGVKIINKNKQLATEKFSGTINFKTSSIEHFLNLLKYDTPFNFNRKNNTTIEITN</sequence>
<feature type="transmembrane region" description="Helical" evidence="1">
    <location>
        <begin position="77"/>
        <end position="98"/>
    </location>
</feature>
<dbReference type="PIRSF" id="PIRSF018266">
    <property type="entry name" value="FecR"/>
    <property type="match status" value="1"/>
</dbReference>
<dbReference type="InterPro" id="IPR032508">
    <property type="entry name" value="FecR_C"/>
</dbReference>
<evidence type="ECO:0008006" key="6">
    <source>
        <dbReference type="Google" id="ProtNLM"/>
    </source>
</evidence>
<dbReference type="PANTHER" id="PTHR30273:SF2">
    <property type="entry name" value="PROTEIN FECR"/>
    <property type="match status" value="1"/>
</dbReference>
<evidence type="ECO:0000313" key="4">
    <source>
        <dbReference type="EMBL" id="KJD36955.1"/>
    </source>
</evidence>
<dbReference type="AlphaFoldDB" id="A0A0D7WCR3"/>
<evidence type="ECO:0000259" key="3">
    <source>
        <dbReference type="Pfam" id="PF16344"/>
    </source>
</evidence>
<dbReference type="FunFam" id="2.60.120.1440:FF:000001">
    <property type="entry name" value="Putative anti-sigma factor"/>
    <property type="match status" value="1"/>
</dbReference>
<dbReference type="PANTHER" id="PTHR30273">
    <property type="entry name" value="PERIPLASMIC SIGNAL SENSOR AND SIGMA FACTOR ACTIVATOR FECR-RELATED"/>
    <property type="match status" value="1"/>
</dbReference>
<dbReference type="Proteomes" id="UP000032578">
    <property type="component" value="Unassembled WGS sequence"/>
</dbReference>
<reference evidence="4 5" key="1">
    <citation type="submission" date="2014-11" db="EMBL/GenBank/DDBJ databases">
        <title>Tamlana sedimentorum sp. nov., isolated from shallow sand sediments of the Sea of Japan.</title>
        <authorList>
            <person name="Romanenko L.A."/>
        </authorList>
    </citation>
    <scope>NUCLEOTIDE SEQUENCE [LARGE SCALE GENOMIC DNA]</scope>
    <source>
        <strain evidence="4 5">JCM 19808</strain>
    </source>
</reference>
<dbReference type="STRING" id="1435349.PW52_00395"/>
<keyword evidence="5" id="KW-1185">Reference proteome</keyword>
<dbReference type="InterPro" id="IPR006860">
    <property type="entry name" value="FecR"/>
</dbReference>
<dbReference type="Gene3D" id="3.55.50.30">
    <property type="match status" value="1"/>
</dbReference>
<name>A0A0D7WCR3_9FLAO</name>
<protein>
    <recommendedName>
        <fullName evidence="6">Iron dicitrate transport regulator FecR</fullName>
    </recommendedName>
</protein>
<keyword evidence="1" id="KW-0812">Transmembrane</keyword>
<evidence type="ECO:0000256" key="1">
    <source>
        <dbReference type="SAM" id="Phobius"/>
    </source>
</evidence>
<dbReference type="Pfam" id="PF04773">
    <property type="entry name" value="FecR"/>
    <property type="match status" value="1"/>
</dbReference>
<evidence type="ECO:0000259" key="2">
    <source>
        <dbReference type="Pfam" id="PF04773"/>
    </source>
</evidence>
<dbReference type="InterPro" id="IPR012373">
    <property type="entry name" value="Ferrdict_sens_TM"/>
</dbReference>
<evidence type="ECO:0000313" key="5">
    <source>
        <dbReference type="Proteomes" id="UP000032578"/>
    </source>
</evidence>
<gene>
    <name evidence="4" type="ORF">PW52_00395</name>
</gene>
<accession>A0A0D7WCR3</accession>
<dbReference type="Pfam" id="PF16344">
    <property type="entry name" value="FecR_C"/>
    <property type="match status" value="1"/>
</dbReference>
<dbReference type="PATRIC" id="fig|1435349.4.peg.80"/>
<dbReference type="EMBL" id="JTDW01000001">
    <property type="protein sequence ID" value="KJD36955.1"/>
    <property type="molecule type" value="Genomic_DNA"/>
</dbReference>
<keyword evidence="1" id="KW-0472">Membrane</keyword>
<dbReference type="RefSeq" id="WP_044630950.1">
    <property type="nucleotide sequence ID" value="NZ_JTDW01000001.1"/>
</dbReference>
<feature type="domain" description="FecR protein" evidence="2">
    <location>
        <begin position="159"/>
        <end position="255"/>
    </location>
</feature>
<feature type="domain" description="Protein FecR C-terminal" evidence="3">
    <location>
        <begin position="301"/>
        <end position="369"/>
    </location>
</feature>